<dbReference type="Pfam" id="PF20151">
    <property type="entry name" value="DUF6533"/>
    <property type="match status" value="1"/>
</dbReference>
<dbReference type="Proteomes" id="UP001194468">
    <property type="component" value="Unassembled WGS sequence"/>
</dbReference>
<feature type="transmembrane region" description="Helical" evidence="1">
    <location>
        <begin position="46"/>
        <end position="75"/>
    </location>
</feature>
<feature type="transmembrane region" description="Helical" evidence="1">
    <location>
        <begin position="229"/>
        <end position="246"/>
    </location>
</feature>
<feature type="transmembrane region" description="Helical" evidence="1">
    <location>
        <begin position="189"/>
        <end position="209"/>
    </location>
</feature>
<keyword evidence="1" id="KW-0472">Membrane</keyword>
<dbReference type="EMBL" id="WHUW01000070">
    <property type="protein sequence ID" value="KAF8428930.1"/>
    <property type="molecule type" value="Genomic_DNA"/>
</dbReference>
<proteinExistence type="predicted"/>
<dbReference type="AlphaFoldDB" id="A0AAD4BG87"/>
<sequence length="348" mass="39515">MSSDLVSRLVTIQKYGYAPIVIITVVGYDYVLTLSREIDAIWSRPWTWVSTLFVIIRYVGLCWAVALALTGSIFVSGPVQVPYLVRWRRCANRQAGIGIFVVGDWSFFVFLAAADLVMILRVNAMWNRSKTVFGILFFIYVVQMIVAIVWEIVYNNPATSLVVSTDQVVNFKFCGYTPKFDEPKPTYRAIPRFVLGAALLILAVIPTLAQSVEMYKITGRWRTNRIMQLLVREGAAYFIVNLLFNITNAIELPIVDFMLLLDTLSYSLCCVMMPRFVISIRELYDRDLRERWQGIDTGFGRRTGQITTTSDNMSTTALADVILGGRRVEDSETVELEQFGNKKVPCKV</sequence>
<accession>A0AAD4BG87</accession>
<protein>
    <recommendedName>
        <fullName evidence="2">DUF6533 domain-containing protein</fullName>
    </recommendedName>
</protein>
<evidence type="ECO:0000256" key="1">
    <source>
        <dbReference type="SAM" id="Phobius"/>
    </source>
</evidence>
<feature type="transmembrane region" description="Helical" evidence="1">
    <location>
        <begin position="258"/>
        <end position="278"/>
    </location>
</feature>
<feature type="transmembrane region" description="Helical" evidence="1">
    <location>
        <begin position="15"/>
        <end position="34"/>
    </location>
</feature>
<keyword evidence="4" id="KW-1185">Reference proteome</keyword>
<name>A0AAD4BG87_BOLED</name>
<keyword evidence="1" id="KW-0812">Transmembrane</keyword>
<feature type="transmembrane region" description="Helical" evidence="1">
    <location>
        <begin position="95"/>
        <end position="120"/>
    </location>
</feature>
<feature type="domain" description="DUF6533" evidence="2">
    <location>
        <begin position="20"/>
        <end position="61"/>
    </location>
</feature>
<dbReference type="InterPro" id="IPR045340">
    <property type="entry name" value="DUF6533"/>
</dbReference>
<comment type="caution">
    <text evidence="3">The sequence shown here is derived from an EMBL/GenBank/DDBJ whole genome shotgun (WGS) entry which is preliminary data.</text>
</comment>
<reference evidence="3" key="1">
    <citation type="submission" date="2019-10" db="EMBL/GenBank/DDBJ databases">
        <authorList>
            <consortium name="DOE Joint Genome Institute"/>
            <person name="Kuo A."/>
            <person name="Miyauchi S."/>
            <person name="Kiss E."/>
            <person name="Drula E."/>
            <person name="Kohler A."/>
            <person name="Sanchez-Garcia M."/>
            <person name="Andreopoulos B."/>
            <person name="Barry K.W."/>
            <person name="Bonito G."/>
            <person name="Buee M."/>
            <person name="Carver A."/>
            <person name="Chen C."/>
            <person name="Cichocki N."/>
            <person name="Clum A."/>
            <person name="Culley D."/>
            <person name="Crous P.W."/>
            <person name="Fauchery L."/>
            <person name="Girlanda M."/>
            <person name="Hayes R."/>
            <person name="Keri Z."/>
            <person name="LaButti K."/>
            <person name="Lipzen A."/>
            <person name="Lombard V."/>
            <person name="Magnuson J."/>
            <person name="Maillard F."/>
            <person name="Morin E."/>
            <person name="Murat C."/>
            <person name="Nolan M."/>
            <person name="Ohm R."/>
            <person name="Pangilinan J."/>
            <person name="Pereira M."/>
            <person name="Perotto S."/>
            <person name="Peter M."/>
            <person name="Riley R."/>
            <person name="Sitrit Y."/>
            <person name="Stielow B."/>
            <person name="Szollosi G."/>
            <person name="Zifcakova L."/>
            <person name="Stursova M."/>
            <person name="Spatafora J.W."/>
            <person name="Tedersoo L."/>
            <person name="Vaario L.-M."/>
            <person name="Yamada A."/>
            <person name="Yan M."/>
            <person name="Wang P."/>
            <person name="Xu J."/>
            <person name="Bruns T."/>
            <person name="Baldrian P."/>
            <person name="Vilgalys R."/>
            <person name="Henrissat B."/>
            <person name="Grigoriev I.V."/>
            <person name="Hibbett D."/>
            <person name="Nagy L.G."/>
            <person name="Martin F.M."/>
        </authorList>
    </citation>
    <scope>NUCLEOTIDE SEQUENCE</scope>
    <source>
        <strain evidence="3">BED1</strain>
    </source>
</reference>
<reference evidence="3" key="2">
    <citation type="journal article" date="2020" name="Nat. Commun.">
        <title>Large-scale genome sequencing of mycorrhizal fungi provides insights into the early evolution of symbiotic traits.</title>
        <authorList>
            <person name="Miyauchi S."/>
            <person name="Kiss E."/>
            <person name="Kuo A."/>
            <person name="Drula E."/>
            <person name="Kohler A."/>
            <person name="Sanchez-Garcia M."/>
            <person name="Morin E."/>
            <person name="Andreopoulos B."/>
            <person name="Barry K.W."/>
            <person name="Bonito G."/>
            <person name="Buee M."/>
            <person name="Carver A."/>
            <person name="Chen C."/>
            <person name="Cichocki N."/>
            <person name="Clum A."/>
            <person name="Culley D."/>
            <person name="Crous P.W."/>
            <person name="Fauchery L."/>
            <person name="Girlanda M."/>
            <person name="Hayes R.D."/>
            <person name="Keri Z."/>
            <person name="LaButti K."/>
            <person name="Lipzen A."/>
            <person name="Lombard V."/>
            <person name="Magnuson J."/>
            <person name="Maillard F."/>
            <person name="Murat C."/>
            <person name="Nolan M."/>
            <person name="Ohm R.A."/>
            <person name="Pangilinan J."/>
            <person name="Pereira M.F."/>
            <person name="Perotto S."/>
            <person name="Peter M."/>
            <person name="Pfister S."/>
            <person name="Riley R."/>
            <person name="Sitrit Y."/>
            <person name="Stielow J.B."/>
            <person name="Szollosi G."/>
            <person name="Zifcakova L."/>
            <person name="Stursova M."/>
            <person name="Spatafora J.W."/>
            <person name="Tedersoo L."/>
            <person name="Vaario L.M."/>
            <person name="Yamada A."/>
            <person name="Yan M."/>
            <person name="Wang P."/>
            <person name="Xu J."/>
            <person name="Bruns T."/>
            <person name="Baldrian P."/>
            <person name="Vilgalys R."/>
            <person name="Dunand C."/>
            <person name="Henrissat B."/>
            <person name="Grigoriev I.V."/>
            <person name="Hibbett D."/>
            <person name="Nagy L.G."/>
            <person name="Martin F.M."/>
        </authorList>
    </citation>
    <scope>NUCLEOTIDE SEQUENCE</scope>
    <source>
        <strain evidence="3">BED1</strain>
    </source>
</reference>
<keyword evidence="1" id="KW-1133">Transmembrane helix</keyword>
<evidence type="ECO:0000313" key="3">
    <source>
        <dbReference type="EMBL" id="KAF8428930.1"/>
    </source>
</evidence>
<feature type="transmembrane region" description="Helical" evidence="1">
    <location>
        <begin position="132"/>
        <end position="153"/>
    </location>
</feature>
<gene>
    <name evidence="3" type="ORF">L210DRAFT_3652214</name>
</gene>
<evidence type="ECO:0000313" key="4">
    <source>
        <dbReference type="Proteomes" id="UP001194468"/>
    </source>
</evidence>
<organism evidence="3 4">
    <name type="scientific">Boletus edulis BED1</name>
    <dbReference type="NCBI Taxonomy" id="1328754"/>
    <lineage>
        <taxon>Eukaryota</taxon>
        <taxon>Fungi</taxon>
        <taxon>Dikarya</taxon>
        <taxon>Basidiomycota</taxon>
        <taxon>Agaricomycotina</taxon>
        <taxon>Agaricomycetes</taxon>
        <taxon>Agaricomycetidae</taxon>
        <taxon>Boletales</taxon>
        <taxon>Boletineae</taxon>
        <taxon>Boletaceae</taxon>
        <taxon>Boletoideae</taxon>
        <taxon>Boletus</taxon>
    </lineage>
</organism>
<evidence type="ECO:0000259" key="2">
    <source>
        <dbReference type="Pfam" id="PF20151"/>
    </source>
</evidence>